<dbReference type="SUPFAM" id="SSF57850">
    <property type="entry name" value="RING/U-box"/>
    <property type="match status" value="1"/>
</dbReference>
<evidence type="ECO:0000259" key="6">
    <source>
        <dbReference type="PROSITE" id="PS50089"/>
    </source>
</evidence>
<reference evidence="7 8" key="1">
    <citation type="journal article" date="2020" name="Nature">
        <title>Six reference-quality genomes reveal evolution of bat adaptations.</title>
        <authorList>
            <person name="Jebb D."/>
            <person name="Huang Z."/>
            <person name="Pippel M."/>
            <person name="Hughes G.M."/>
            <person name="Lavrichenko K."/>
            <person name="Devanna P."/>
            <person name="Winkler S."/>
            <person name="Jermiin L.S."/>
            <person name="Skirmuntt E.C."/>
            <person name="Katzourakis A."/>
            <person name="Burkitt-Gray L."/>
            <person name="Ray D.A."/>
            <person name="Sullivan K.A.M."/>
            <person name="Roscito J.G."/>
            <person name="Kirilenko B.M."/>
            <person name="Davalos L.M."/>
            <person name="Corthals A.P."/>
            <person name="Power M.L."/>
            <person name="Jones G."/>
            <person name="Ransome R.D."/>
            <person name="Dechmann D.K.N."/>
            <person name="Locatelli A.G."/>
            <person name="Puechmaille S.J."/>
            <person name="Fedrigo O."/>
            <person name="Jarvis E.D."/>
            <person name="Hiller M."/>
            <person name="Vernes S.C."/>
            <person name="Myers E.W."/>
            <person name="Teeling E.C."/>
        </authorList>
    </citation>
    <scope>NUCLEOTIDE SEQUENCE [LARGE SCALE GENOMIC DNA]</scope>
    <source>
        <strain evidence="7">MRhiFer1</strain>
        <tissue evidence="7">Lung</tissue>
    </source>
</reference>
<evidence type="ECO:0000313" key="7">
    <source>
        <dbReference type="EMBL" id="KAF6321357.1"/>
    </source>
</evidence>
<dbReference type="PROSITE" id="PS50089">
    <property type="entry name" value="ZF_RING_2"/>
    <property type="match status" value="1"/>
</dbReference>
<feature type="domain" description="RING-type" evidence="6">
    <location>
        <begin position="41"/>
        <end position="79"/>
    </location>
</feature>
<dbReference type="PANTHER" id="PTHR23327">
    <property type="entry name" value="RING FINGER PROTEIN 127"/>
    <property type="match status" value="1"/>
</dbReference>
<evidence type="ECO:0000313" key="8">
    <source>
        <dbReference type="Proteomes" id="UP000585614"/>
    </source>
</evidence>
<organism evidence="7 8">
    <name type="scientific">Rhinolophus ferrumequinum</name>
    <name type="common">Greater horseshoe bat</name>
    <dbReference type="NCBI Taxonomy" id="59479"/>
    <lineage>
        <taxon>Eukaryota</taxon>
        <taxon>Metazoa</taxon>
        <taxon>Chordata</taxon>
        <taxon>Craniata</taxon>
        <taxon>Vertebrata</taxon>
        <taxon>Euteleostomi</taxon>
        <taxon>Mammalia</taxon>
        <taxon>Eutheria</taxon>
        <taxon>Laurasiatheria</taxon>
        <taxon>Chiroptera</taxon>
        <taxon>Yinpterochiroptera</taxon>
        <taxon>Rhinolophoidea</taxon>
        <taxon>Rhinolophidae</taxon>
        <taxon>Rhinolophinae</taxon>
        <taxon>Rhinolophus</taxon>
    </lineage>
</organism>
<dbReference type="InterPro" id="IPR001841">
    <property type="entry name" value="Znf_RING"/>
</dbReference>
<dbReference type="CDD" id="cd16514">
    <property type="entry name" value="RING-HC_LONFs_rpt2"/>
    <property type="match status" value="1"/>
</dbReference>
<dbReference type="EMBL" id="JACAGC010000014">
    <property type="protein sequence ID" value="KAF6321357.1"/>
    <property type="molecule type" value="Genomic_DNA"/>
</dbReference>
<feature type="region of interest" description="Disordered" evidence="5">
    <location>
        <begin position="1"/>
        <end position="28"/>
    </location>
</feature>
<dbReference type="InterPro" id="IPR017907">
    <property type="entry name" value="Znf_RING_CS"/>
</dbReference>
<evidence type="ECO:0000256" key="1">
    <source>
        <dbReference type="ARBA" id="ARBA00022723"/>
    </source>
</evidence>
<keyword evidence="2 4" id="KW-0863">Zinc-finger</keyword>
<dbReference type="PROSITE" id="PS00518">
    <property type="entry name" value="ZF_RING_1"/>
    <property type="match status" value="1"/>
</dbReference>
<comment type="caution">
    <text evidence="7">The sequence shown here is derived from an EMBL/GenBank/DDBJ whole genome shotgun (WGS) entry which is preliminary data.</text>
</comment>
<dbReference type="AlphaFoldDB" id="A0A7J7V857"/>
<dbReference type="Pfam" id="PF13923">
    <property type="entry name" value="zf-C3HC4_2"/>
    <property type="match status" value="1"/>
</dbReference>
<keyword evidence="3" id="KW-0862">Zinc</keyword>
<accession>A0A7J7V857</accession>
<keyword evidence="1" id="KW-0479">Metal-binding</keyword>
<proteinExistence type="predicted"/>
<gene>
    <name evidence="7" type="ORF">mRhiFer1_010323</name>
</gene>
<sequence>MTPLEKFPRKFSEADSSPQRNMDSDIGGSPELVIDVTDFECALCMRLLFEPVTTPCGHTFCLKCLERCLDHAPHCPLCKEKLSELLASRNFSTTILAEELIFRYLSDELSDRKIIYDEEMTELKI</sequence>
<evidence type="ECO:0000256" key="3">
    <source>
        <dbReference type="ARBA" id="ARBA00022833"/>
    </source>
</evidence>
<dbReference type="GO" id="GO:0008270">
    <property type="term" value="F:zinc ion binding"/>
    <property type="evidence" value="ECO:0007669"/>
    <property type="project" value="UniProtKB-KW"/>
</dbReference>
<evidence type="ECO:0000256" key="5">
    <source>
        <dbReference type="SAM" id="MobiDB-lite"/>
    </source>
</evidence>
<dbReference type="GO" id="GO:0061630">
    <property type="term" value="F:ubiquitin protein ligase activity"/>
    <property type="evidence" value="ECO:0007669"/>
    <property type="project" value="TreeGrafter"/>
</dbReference>
<protein>
    <recommendedName>
        <fullName evidence="6">RING-type domain-containing protein</fullName>
    </recommendedName>
</protein>
<dbReference type="PANTHER" id="PTHR23327:SF5">
    <property type="entry name" value="LON PEPTIDASE N-TERMINAL DOMAIN AND RING FINGER PROTEIN 2"/>
    <property type="match status" value="1"/>
</dbReference>
<dbReference type="InterPro" id="IPR013083">
    <property type="entry name" value="Znf_RING/FYVE/PHD"/>
</dbReference>
<name>A0A7J7V857_RHIFE</name>
<dbReference type="Proteomes" id="UP000585614">
    <property type="component" value="Unassembled WGS sequence"/>
</dbReference>
<dbReference type="Gene3D" id="3.30.40.10">
    <property type="entry name" value="Zinc/RING finger domain, C3HC4 (zinc finger)"/>
    <property type="match status" value="1"/>
</dbReference>
<feature type="compositionally biased region" description="Basic and acidic residues" evidence="5">
    <location>
        <begin position="1"/>
        <end position="13"/>
    </location>
</feature>
<evidence type="ECO:0000256" key="4">
    <source>
        <dbReference type="PROSITE-ProRule" id="PRU00175"/>
    </source>
</evidence>
<evidence type="ECO:0000256" key="2">
    <source>
        <dbReference type="ARBA" id="ARBA00022771"/>
    </source>
</evidence>
<dbReference type="SMART" id="SM00184">
    <property type="entry name" value="RING"/>
    <property type="match status" value="1"/>
</dbReference>